<evidence type="ECO:0000313" key="2">
    <source>
        <dbReference type="Proteomes" id="UP000605897"/>
    </source>
</evidence>
<comment type="caution">
    <text evidence="1">The sequence shown here is derived from an EMBL/GenBank/DDBJ whole genome shotgun (WGS) entry which is preliminary data.</text>
</comment>
<dbReference type="Proteomes" id="UP000605897">
    <property type="component" value="Unassembled WGS sequence"/>
</dbReference>
<dbReference type="EMBL" id="BNAU01000002">
    <property type="protein sequence ID" value="GHE90181.1"/>
    <property type="molecule type" value="Genomic_DNA"/>
</dbReference>
<accession>A0ABQ3IQ07</accession>
<organism evidence="1 2">
    <name type="scientific">Amycolatopsis deserti</name>
    <dbReference type="NCBI Taxonomy" id="185696"/>
    <lineage>
        <taxon>Bacteria</taxon>
        <taxon>Bacillati</taxon>
        <taxon>Actinomycetota</taxon>
        <taxon>Actinomycetes</taxon>
        <taxon>Pseudonocardiales</taxon>
        <taxon>Pseudonocardiaceae</taxon>
        <taxon>Amycolatopsis</taxon>
    </lineage>
</organism>
<keyword evidence="2" id="KW-1185">Reference proteome</keyword>
<gene>
    <name evidence="1" type="ORF">GCM10017786_23050</name>
</gene>
<proteinExistence type="predicted"/>
<sequence length="173" mass="19439">MSPDSGEPAARARAWAEAIAALVERGTGVRGQRASTADIQQEIRFVPPGPASPVLVIVCEESQGSLSLERIRGVSVLYEFDGEPDELPRRWERDRRRRPWLSEVDLADHAIAVLTAGYRFRRVPFHEELRINTTPPFRWITVDLGWPPFSFHRWAPVKPSGSRAGARTRTGSD</sequence>
<name>A0ABQ3IQ07_9PSEU</name>
<dbReference type="RefSeq" id="WP_229874408.1">
    <property type="nucleotide sequence ID" value="NZ_BNAU01000002.1"/>
</dbReference>
<protein>
    <submittedName>
        <fullName evidence="1">Uncharacterized protein</fullName>
    </submittedName>
</protein>
<reference evidence="2" key="1">
    <citation type="journal article" date="2019" name="Int. J. Syst. Evol. Microbiol.">
        <title>The Global Catalogue of Microorganisms (GCM) 10K type strain sequencing project: providing services to taxonomists for standard genome sequencing and annotation.</title>
        <authorList>
            <consortium name="The Broad Institute Genomics Platform"/>
            <consortium name="The Broad Institute Genome Sequencing Center for Infectious Disease"/>
            <person name="Wu L."/>
            <person name="Ma J."/>
        </authorList>
    </citation>
    <scope>NUCLEOTIDE SEQUENCE [LARGE SCALE GENOMIC DNA]</scope>
    <source>
        <strain evidence="2">CGMCC 4.7677</strain>
    </source>
</reference>
<evidence type="ECO:0000313" key="1">
    <source>
        <dbReference type="EMBL" id="GHE90181.1"/>
    </source>
</evidence>